<organism evidence="2 3">
    <name type="scientific">Rotaria magnacalcarata</name>
    <dbReference type="NCBI Taxonomy" id="392030"/>
    <lineage>
        <taxon>Eukaryota</taxon>
        <taxon>Metazoa</taxon>
        <taxon>Spiralia</taxon>
        <taxon>Gnathifera</taxon>
        <taxon>Rotifera</taxon>
        <taxon>Eurotatoria</taxon>
        <taxon>Bdelloidea</taxon>
        <taxon>Philodinida</taxon>
        <taxon>Philodinidae</taxon>
        <taxon>Rotaria</taxon>
    </lineage>
</organism>
<dbReference type="PANTHER" id="PTHR23354">
    <property type="entry name" value="NUCLEOLAR PROTEIN 7/ESTROGEN RECEPTOR COACTIVATOR-RELATED"/>
    <property type="match status" value="1"/>
</dbReference>
<dbReference type="PROSITE" id="PS51886">
    <property type="entry name" value="TLDC"/>
    <property type="match status" value="1"/>
</dbReference>
<protein>
    <recommendedName>
        <fullName evidence="1">TLDc domain-containing protein</fullName>
    </recommendedName>
</protein>
<dbReference type="Pfam" id="PF07534">
    <property type="entry name" value="TLD"/>
    <property type="match status" value="1"/>
</dbReference>
<evidence type="ECO:0000313" key="3">
    <source>
        <dbReference type="Proteomes" id="UP000663834"/>
    </source>
</evidence>
<dbReference type="Proteomes" id="UP000663834">
    <property type="component" value="Unassembled WGS sequence"/>
</dbReference>
<evidence type="ECO:0000313" key="2">
    <source>
        <dbReference type="EMBL" id="CAF1675588.1"/>
    </source>
</evidence>
<dbReference type="AlphaFoldDB" id="A0A816GIQ7"/>
<sequence length="468" mass="53598">MLQLDHMSNEVILCVWDQLTSGDVIYSFSNLNTRFNSLLIEFHGLYKKLDLRHCSLSACRFFCCQVPTMMEWRLGLTVLKIGNHYRCSQTDMFADEVRKSVVASHFARSGISCNNSSKDIFRILMTYSKSTEPIFPQLVSLVVFESISISEETRDALLFAVAGGSSLRTFTWNASSNQTYHSRVFFDWLFRFSMNLSNYKLQTPDCEEGFELKYEHTIMNAYVPHRSLISLTISVLNLNTLHVLLHYLPQLEYLDVYIIDVLYSMKTNDEDLPTELNYPKKLRVLRLSLIEVLTEPDRSAKIQQEKKLNEFYGKSNQKWDLIYRGSRDGFDPNAFHTRCDNQGSTMTVVRSTNNYLFGGYASVGWTSVYGAYINDPCVFLFTLTNPHNIPPTKYLVKPDNVVNALQYSNAYGPIFGGCDIALFTNSNSNQSSSVRFPYFYVDTTGQGKNTFTGTANFTTLDIEVFKVF</sequence>
<reference evidence="2" key="1">
    <citation type="submission" date="2021-02" db="EMBL/GenBank/DDBJ databases">
        <authorList>
            <person name="Nowell W R."/>
        </authorList>
    </citation>
    <scope>NUCLEOTIDE SEQUENCE</scope>
</reference>
<dbReference type="EMBL" id="CAJNOW010019867">
    <property type="protein sequence ID" value="CAF1675588.1"/>
    <property type="molecule type" value="Genomic_DNA"/>
</dbReference>
<dbReference type="SMART" id="SM00584">
    <property type="entry name" value="TLDc"/>
    <property type="match status" value="1"/>
</dbReference>
<comment type="caution">
    <text evidence="2">The sequence shown here is derived from an EMBL/GenBank/DDBJ whole genome shotgun (WGS) entry which is preliminary data.</text>
</comment>
<dbReference type="OrthoDB" id="25620at2759"/>
<proteinExistence type="predicted"/>
<evidence type="ECO:0000259" key="1">
    <source>
        <dbReference type="PROSITE" id="PS51886"/>
    </source>
</evidence>
<gene>
    <name evidence="2" type="ORF">KQP761_LOCUS35285</name>
</gene>
<name>A0A816GIQ7_9BILA</name>
<dbReference type="InterPro" id="IPR006571">
    <property type="entry name" value="TLDc_dom"/>
</dbReference>
<feature type="domain" description="TLDc" evidence="1">
    <location>
        <begin position="291"/>
        <end position="468"/>
    </location>
</feature>
<accession>A0A816GIQ7</accession>